<dbReference type="EMBL" id="BRYB01002308">
    <property type="protein sequence ID" value="GMI42756.1"/>
    <property type="molecule type" value="Genomic_DNA"/>
</dbReference>
<gene>
    <name evidence="2" type="ORF">TeGR_g13885</name>
</gene>
<keyword evidence="3" id="KW-1185">Reference proteome</keyword>
<evidence type="ECO:0000313" key="2">
    <source>
        <dbReference type="EMBL" id="GMI42756.1"/>
    </source>
</evidence>
<dbReference type="Proteomes" id="UP001165060">
    <property type="component" value="Unassembled WGS sequence"/>
</dbReference>
<evidence type="ECO:0000313" key="3">
    <source>
        <dbReference type="Proteomes" id="UP001165060"/>
    </source>
</evidence>
<comment type="caution">
    <text evidence="2">The sequence shown here is derived from an EMBL/GenBank/DDBJ whole genome shotgun (WGS) entry which is preliminary data.</text>
</comment>
<organism evidence="2 3">
    <name type="scientific">Tetraparma gracilis</name>
    <dbReference type="NCBI Taxonomy" id="2962635"/>
    <lineage>
        <taxon>Eukaryota</taxon>
        <taxon>Sar</taxon>
        <taxon>Stramenopiles</taxon>
        <taxon>Ochrophyta</taxon>
        <taxon>Bolidophyceae</taxon>
        <taxon>Parmales</taxon>
        <taxon>Triparmaceae</taxon>
        <taxon>Tetraparma</taxon>
    </lineage>
</organism>
<evidence type="ECO:0000256" key="1">
    <source>
        <dbReference type="SAM" id="MobiDB-lite"/>
    </source>
</evidence>
<feature type="region of interest" description="Disordered" evidence="1">
    <location>
        <begin position="91"/>
        <end position="120"/>
    </location>
</feature>
<protein>
    <submittedName>
        <fullName evidence="2">Uncharacterized protein</fullName>
    </submittedName>
</protein>
<name>A0ABQ6N7D9_9STRA</name>
<accession>A0ABQ6N7D9</accession>
<sequence>PPPPSYLRDCKEEIDVLAREWRHLKTRMHARHNHNMQCKIDLKWNARASLASSPFAAHADVMDYALAPRSRKFAMHTPPILDFDAAAVKQGLAEEEQRQEEERQKEREGKARRREVEEGE</sequence>
<feature type="compositionally biased region" description="Basic and acidic residues" evidence="1">
    <location>
        <begin position="100"/>
        <end position="109"/>
    </location>
</feature>
<feature type="non-terminal residue" evidence="2">
    <location>
        <position position="1"/>
    </location>
</feature>
<reference evidence="2 3" key="1">
    <citation type="journal article" date="2023" name="Commun. Biol.">
        <title>Genome analysis of Parmales, the sister group of diatoms, reveals the evolutionary specialization of diatoms from phago-mixotrophs to photoautotrophs.</title>
        <authorList>
            <person name="Ban H."/>
            <person name="Sato S."/>
            <person name="Yoshikawa S."/>
            <person name="Yamada K."/>
            <person name="Nakamura Y."/>
            <person name="Ichinomiya M."/>
            <person name="Sato N."/>
            <person name="Blanc-Mathieu R."/>
            <person name="Endo H."/>
            <person name="Kuwata A."/>
            <person name="Ogata H."/>
        </authorList>
    </citation>
    <scope>NUCLEOTIDE SEQUENCE [LARGE SCALE GENOMIC DNA]</scope>
</reference>
<proteinExistence type="predicted"/>